<keyword evidence="3" id="KW-0808">Transferase</keyword>
<evidence type="ECO:0000256" key="2">
    <source>
        <dbReference type="ARBA" id="ARBA00022898"/>
    </source>
</evidence>
<dbReference type="Gene3D" id="3.40.640.10">
    <property type="entry name" value="Type I PLP-dependent aspartate aminotransferase-like (Major domain)"/>
    <property type="match status" value="1"/>
</dbReference>
<comment type="cofactor">
    <cofactor evidence="1">
        <name>pyridoxal 5'-phosphate</name>
        <dbReference type="ChEBI" id="CHEBI:597326"/>
    </cofactor>
</comment>
<sequence>MYSLLSVKPPSSLLVPLHVPQRLLLGPGPTDVPPRIRIAGAQPMLSPLNPDMIQIMDDIKKGIQYAFQTQNPLTIALSGSGHCAMEAALFNVVEKGDVVLIAVKGIWGERAADIAERIGKKMIWIGSA</sequence>
<reference evidence="3" key="1">
    <citation type="submission" date="2022-03" db="EMBL/GenBank/DDBJ databases">
        <authorList>
            <person name="Alioto T."/>
            <person name="Alioto T."/>
            <person name="Gomez Garrido J."/>
        </authorList>
    </citation>
    <scope>NUCLEOTIDE SEQUENCE</scope>
</reference>
<dbReference type="InterPro" id="IPR015424">
    <property type="entry name" value="PyrdxlP-dep_Trfase"/>
</dbReference>
<name>A0AAD1RG27_PELCU</name>
<dbReference type="PANTHER" id="PTHR21152">
    <property type="entry name" value="AMINOTRANSFERASE CLASS V"/>
    <property type="match status" value="1"/>
</dbReference>
<evidence type="ECO:0000256" key="1">
    <source>
        <dbReference type="ARBA" id="ARBA00001933"/>
    </source>
</evidence>
<dbReference type="GO" id="GO:0005777">
    <property type="term" value="C:peroxisome"/>
    <property type="evidence" value="ECO:0007669"/>
    <property type="project" value="TreeGrafter"/>
</dbReference>
<dbReference type="AlphaFoldDB" id="A0AAD1RG27"/>
<dbReference type="InterPro" id="IPR015421">
    <property type="entry name" value="PyrdxlP-dep_Trfase_major"/>
</dbReference>
<dbReference type="Proteomes" id="UP001295444">
    <property type="component" value="Chromosome 02"/>
</dbReference>
<keyword evidence="3" id="KW-0032">Aminotransferase</keyword>
<evidence type="ECO:0000313" key="4">
    <source>
        <dbReference type="Proteomes" id="UP001295444"/>
    </source>
</evidence>
<dbReference type="Gene3D" id="3.90.1150.10">
    <property type="entry name" value="Aspartate Aminotransferase, domain 1"/>
    <property type="match status" value="1"/>
</dbReference>
<gene>
    <name evidence="3" type="ORF">PECUL_23A011811</name>
</gene>
<keyword evidence="2" id="KW-0663">Pyridoxal phosphate</keyword>
<protein>
    <submittedName>
        <fullName evidence="3">Serine--pyruvate aminotransferase isoform X1</fullName>
    </submittedName>
</protein>
<accession>A0AAD1RG27</accession>
<dbReference type="GO" id="GO:0019265">
    <property type="term" value="P:glycine biosynthetic process, by transamination of glyoxylate"/>
    <property type="evidence" value="ECO:0007669"/>
    <property type="project" value="TreeGrafter"/>
</dbReference>
<evidence type="ECO:0000313" key="3">
    <source>
        <dbReference type="EMBL" id="CAH2252907.1"/>
    </source>
</evidence>
<dbReference type="InterPro" id="IPR015422">
    <property type="entry name" value="PyrdxlP-dep_Trfase_small"/>
</dbReference>
<dbReference type="EMBL" id="OW240913">
    <property type="protein sequence ID" value="CAH2252907.1"/>
    <property type="molecule type" value="Genomic_DNA"/>
</dbReference>
<organism evidence="3 4">
    <name type="scientific">Pelobates cultripes</name>
    <name type="common">Western spadefoot toad</name>
    <dbReference type="NCBI Taxonomy" id="61616"/>
    <lineage>
        <taxon>Eukaryota</taxon>
        <taxon>Metazoa</taxon>
        <taxon>Chordata</taxon>
        <taxon>Craniata</taxon>
        <taxon>Vertebrata</taxon>
        <taxon>Euteleostomi</taxon>
        <taxon>Amphibia</taxon>
        <taxon>Batrachia</taxon>
        <taxon>Anura</taxon>
        <taxon>Pelobatoidea</taxon>
        <taxon>Pelobatidae</taxon>
        <taxon>Pelobates</taxon>
    </lineage>
</organism>
<keyword evidence="4" id="KW-1185">Reference proteome</keyword>
<proteinExistence type="predicted"/>
<dbReference type="PANTHER" id="PTHR21152:SF40">
    <property type="entry name" value="ALANINE--GLYOXYLATE AMINOTRANSFERASE"/>
    <property type="match status" value="1"/>
</dbReference>
<dbReference type="GO" id="GO:0008453">
    <property type="term" value="F:alanine-glyoxylate transaminase activity"/>
    <property type="evidence" value="ECO:0007669"/>
    <property type="project" value="TreeGrafter"/>
</dbReference>
<dbReference type="GO" id="GO:0004760">
    <property type="term" value="F:L-serine-pyruvate transaminase activity"/>
    <property type="evidence" value="ECO:0007669"/>
    <property type="project" value="TreeGrafter"/>
</dbReference>
<dbReference type="SUPFAM" id="SSF53383">
    <property type="entry name" value="PLP-dependent transferases"/>
    <property type="match status" value="1"/>
</dbReference>